<dbReference type="AlphaFoldDB" id="A0A0A8Z4Z1"/>
<name>A0A0A8Z4Z1_ARUDO</name>
<evidence type="ECO:0000313" key="1">
    <source>
        <dbReference type="EMBL" id="JAD31810.1"/>
    </source>
</evidence>
<protein>
    <submittedName>
        <fullName evidence="1">Uncharacterized protein</fullName>
    </submittedName>
</protein>
<proteinExistence type="predicted"/>
<organism evidence="1">
    <name type="scientific">Arundo donax</name>
    <name type="common">Giant reed</name>
    <name type="synonym">Donax arundinaceus</name>
    <dbReference type="NCBI Taxonomy" id="35708"/>
    <lineage>
        <taxon>Eukaryota</taxon>
        <taxon>Viridiplantae</taxon>
        <taxon>Streptophyta</taxon>
        <taxon>Embryophyta</taxon>
        <taxon>Tracheophyta</taxon>
        <taxon>Spermatophyta</taxon>
        <taxon>Magnoliopsida</taxon>
        <taxon>Liliopsida</taxon>
        <taxon>Poales</taxon>
        <taxon>Poaceae</taxon>
        <taxon>PACMAD clade</taxon>
        <taxon>Arundinoideae</taxon>
        <taxon>Arundineae</taxon>
        <taxon>Arundo</taxon>
    </lineage>
</organism>
<accession>A0A0A8Z4Z1</accession>
<reference evidence="1" key="1">
    <citation type="submission" date="2014-09" db="EMBL/GenBank/DDBJ databases">
        <authorList>
            <person name="Magalhaes I.L.F."/>
            <person name="Oliveira U."/>
            <person name="Santos F.R."/>
            <person name="Vidigal T.H.D.A."/>
            <person name="Brescovit A.D."/>
            <person name="Santos A.J."/>
        </authorList>
    </citation>
    <scope>NUCLEOTIDE SEQUENCE</scope>
    <source>
        <tissue evidence="1">Shoot tissue taken approximately 20 cm above the soil surface</tissue>
    </source>
</reference>
<reference evidence="1" key="2">
    <citation type="journal article" date="2015" name="Data Brief">
        <title>Shoot transcriptome of the giant reed, Arundo donax.</title>
        <authorList>
            <person name="Barrero R.A."/>
            <person name="Guerrero F.D."/>
            <person name="Moolhuijzen P."/>
            <person name="Goolsby J.A."/>
            <person name="Tidwell J."/>
            <person name="Bellgard S.E."/>
            <person name="Bellgard M.I."/>
        </authorList>
    </citation>
    <scope>NUCLEOTIDE SEQUENCE</scope>
    <source>
        <tissue evidence="1">Shoot tissue taken approximately 20 cm above the soil surface</tissue>
    </source>
</reference>
<dbReference type="EMBL" id="GBRH01266085">
    <property type="protein sequence ID" value="JAD31810.1"/>
    <property type="molecule type" value="Transcribed_RNA"/>
</dbReference>
<sequence>MTTPLTSLFQTEDSWLPVVMARIFNPDCFSLLQ</sequence>